<dbReference type="Pfam" id="PF00005">
    <property type="entry name" value="ABC_tran"/>
    <property type="match status" value="2"/>
</dbReference>
<dbReference type="InterPro" id="IPR027417">
    <property type="entry name" value="P-loop_NTPase"/>
</dbReference>
<dbReference type="GO" id="GO:0003677">
    <property type="term" value="F:DNA binding"/>
    <property type="evidence" value="ECO:0007669"/>
    <property type="project" value="InterPro"/>
</dbReference>
<dbReference type="SMART" id="SM00382">
    <property type="entry name" value="AAA"/>
    <property type="match status" value="2"/>
</dbReference>
<dbReference type="InterPro" id="IPR003593">
    <property type="entry name" value="AAA+_ATPase"/>
</dbReference>
<dbReference type="RefSeq" id="WP_061858820.1">
    <property type="nucleotide sequence ID" value="NZ_LTBB01000011.1"/>
</dbReference>
<dbReference type="AlphaFoldDB" id="A0A151AKX4"/>
<dbReference type="GO" id="GO:0016887">
    <property type="term" value="F:ATP hydrolysis activity"/>
    <property type="evidence" value="ECO:0007669"/>
    <property type="project" value="InterPro"/>
</dbReference>
<keyword evidence="1" id="KW-0677">Repeat</keyword>
<dbReference type="SUPFAM" id="SSF52540">
    <property type="entry name" value="P-loop containing nucleoside triphosphate hydrolases"/>
    <property type="match status" value="2"/>
</dbReference>
<dbReference type="STRING" id="1121305.CLCOL_19990"/>
<evidence type="ECO:0000256" key="5">
    <source>
        <dbReference type="SAM" id="MobiDB-lite"/>
    </source>
</evidence>
<comment type="caution">
    <text evidence="7">The sequence shown here is derived from an EMBL/GenBank/DDBJ whole genome shotgun (WGS) entry which is preliminary data.</text>
</comment>
<reference evidence="7 8" key="1">
    <citation type="submission" date="2016-02" db="EMBL/GenBank/DDBJ databases">
        <title>Genome sequence of Clostridium colicanis DSM 13634.</title>
        <authorList>
            <person name="Poehlein A."/>
            <person name="Daniel R."/>
        </authorList>
    </citation>
    <scope>NUCLEOTIDE SEQUENCE [LARGE SCALE GENOMIC DNA]</scope>
    <source>
        <strain evidence="7 8">DSM 13634</strain>
    </source>
</reference>
<keyword evidence="4" id="KW-0175">Coiled coil</keyword>
<keyword evidence="2" id="KW-0547">Nucleotide-binding</keyword>
<proteinExistence type="predicted"/>
<evidence type="ECO:0000259" key="6">
    <source>
        <dbReference type="PROSITE" id="PS50893"/>
    </source>
</evidence>
<dbReference type="CDD" id="cd03221">
    <property type="entry name" value="ABCF_EF-3"/>
    <property type="match status" value="2"/>
</dbReference>
<evidence type="ECO:0000313" key="8">
    <source>
        <dbReference type="Proteomes" id="UP000075374"/>
    </source>
</evidence>
<dbReference type="InterPro" id="IPR051309">
    <property type="entry name" value="ABCF_ATPase"/>
</dbReference>
<name>A0A151AKX4_9CLOT</name>
<evidence type="ECO:0000256" key="1">
    <source>
        <dbReference type="ARBA" id="ARBA00022737"/>
    </source>
</evidence>
<dbReference type="InterPro" id="IPR032524">
    <property type="entry name" value="ABC_tran_C"/>
</dbReference>
<dbReference type="FunFam" id="3.40.50.300:FF:000309">
    <property type="entry name" value="ABC transporter ATP-binding protein"/>
    <property type="match status" value="1"/>
</dbReference>
<dbReference type="PROSITE" id="PS50893">
    <property type="entry name" value="ABC_TRANSPORTER_2"/>
    <property type="match status" value="2"/>
</dbReference>
<feature type="coiled-coil region" evidence="4">
    <location>
        <begin position="566"/>
        <end position="617"/>
    </location>
</feature>
<keyword evidence="3 7" id="KW-0067">ATP-binding</keyword>
<dbReference type="InterPro" id="IPR003439">
    <property type="entry name" value="ABC_transporter-like_ATP-bd"/>
</dbReference>
<dbReference type="FunFam" id="3.40.50.300:FF:000011">
    <property type="entry name" value="Putative ABC transporter ATP-binding component"/>
    <property type="match status" value="1"/>
</dbReference>
<protein>
    <submittedName>
        <fullName evidence="7">Putative ABC transporter ATP-binding protein YjjK</fullName>
    </submittedName>
</protein>
<dbReference type="PANTHER" id="PTHR42855">
    <property type="entry name" value="ABC TRANSPORTER ATP-BINDING SUBUNIT"/>
    <property type="match status" value="1"/>
</dbReference>
<evidence type="ECO:0000256" key="4">
    <source>
        <dbReference type="SAM" id="Coils"/>
    </source>
</evidence>
<feature type="region of interest" description="Disordered" evidence="5">
    <location>
        <begin position="525"/>
        <end position="554"/>
    </location>
</feature>
<dbReference type="InterPro" id="IPR032781">
    <property type="entry name" value="ABC_tran_Xtn"/>
</dbReference>
<organism evidence="7 8">
    <name type="scientific">Clostridium colicanis DSM 13634</name>
    <dbReference type="NCBI Taxonomy" id="1121305"/>
    <lineage>
        <taxon>Bacteria</taxon>
        <taxon>Bacillati</taxon>
        <taxon>Bacillota</taxon>
        <taxon>Clostridia</taxon>
        <taxon>Eubacteriales</taxon>
        <taxon>Clostridiaceae</taxon>
        <taxon>Clostridium</taxon>
    </lineage>
</organism>
<evidence type="ECO:0000256" key="3">
    <source>
        <dbReference type="ARBA" id="ARBA00022840"/>
    </source>
</evidence>
<dbReference type="Pfam" id="PF12848">
    <property type="entry name" value="ABC_tran_Xtn"/>
    <property type="match status" value="1"/>
</dbReference>
<dbReference type="InterPro" id="IPR037118">
    <property type="entry name" value="Val-tRNA_synth_C_sf"/>
</dbReference>
<dbReference type="Proteomes" id="UP000075374">
    <property type="component" value="Unassembled WGS sequence"/>
</dbReference>
<dbReference type="EMBL" id="LTBB01000011">
    <property type="protein sequence ID" value="KYH28273.1"/>
    <property type="molecule type" value="Genomic_DNA"/>
</dbReference>
<evidence type="ECO:0000313" key="7">
    <source>
        <dbReference type="EMBL" id="KYH28273.1"/>
    </source>
</evidence>
<dbReference type="Pfam" id="PF16326">
    <property type="entry name" value="ABC_tran_CTD"/>
    <property type="match status" value="1"/>
</dbReference>
<dbReference type="Gene3D" id="3.40.50.300">
    <property type="entry name" value="P-loop containing nucleotide triphosphate hydrolases"/>
    <property type="match status" value="2"/>
</dbReference>
<feature type="domain" description="ABC transporter" evidence="6">
    <location>
        <begin position="4"/>
        <end position="249"/>
    </location>
</feature>
<dbReference type="PROSITE" id="PS00211">
    <property type="entry name" value="ABC_TRANSPORTER_1"/>
    <property type="match status" value="1"/>
</dbReference>
<dbReference type="Gene3D" id="1.10.287.380">
    <property type="entry name" value="Valyl-tRNA synthetase, C-terminal domain"/>
    <property type="match status" value="1"/>
</dbReference>
<gene>
    <name evidence="7" type="primary">yjjK</name>
    <name evidence="7" type="ORF">CLCOL_19990</name>
</gene>
<dbReference type="PANTHER" id="PTHR42855:SF1">
    <property type="entry name" value="ABC TRANSPORTER DOMAIN-CONTAINING PROTEIN"/>
    <property type="match status" value="1"/>
</dbReference>
<evidence type="ECO:0000256" key="2">
    <source>
        <dbReference type="ARBA" id="ARBA00022741"/>
    </source>
</evidence>
<sequence>MNLLSAEGISKSYSERKLFNNINLGINEGDKIGVIGINGTGKSTLLKVIAGVEESDSGRIIKGNSVRIEYLAQNPYFDPEASVLEQVFKGNSPIMKVIREYEEAVENPETSSGKLMKLMHNMDALNAWSLENEAKSVLTQLGITEFKAKVGTLSGGQRKRIALASALINPSDLLILDEPTNHLDNDTIDWLEQYLNKRKGALLMITHDRYFLDRVVNEIIELDKGNLYTYKGNYSTFLEKKLERESIEATNEKKRQSLLKKELAWIKRGAKARTTKQKARIERFEKLSQQEVNISNEKIDISVGSSRLGKKVIELRHINKAFGDKKLIDDFSYIVLRNDRVGIIGPNGMGKSTLINILSGRIEPDNGEIEIGETVKIGLYSQEASNMNESLRVIEYIKEAAEFLTTADGDKITASQMLERFLFPPSAQWTPISKLSGGEKRRLYLLRVLMEAPNVLLLDEPTNDLDTETLTILEDYLENFQGAVITVSHDRYFLDRMAEKIFAFEGNGKIVQYTGNYSEFKESVTSSNVQKEDKDNNKNSKNVNKNNSERKKERALKFSYKEQKEYEEIDSVIASLEEKIEELENKINEASSDYGMLQDLLKEKEEVEKELEEKMERWVYLNELAEKIENSK</sequence>
<keyword evidence="8" id="KW-1185">Reference proteome</keyword>
<dbReference type="PATRIC" id="fig|1121305.3.peg.2004"/>
<feature type="domain" description="ABC transporter" evidence="6">
    <location>
        <begin position="313"/>
        <end position="533"/>
    </location>
</feature>
<dbReference type="InterPro" id="IPR017871">
    <property type="entry name" value="ABC_transporter-like_CS"/>
</dbReference>
<accession>A0A151AKX4</accession>
<dbReference type="GO" id="GO:0005524">
    <property type="term" value="F:ATP binding"/>
    <property type="evidence" value="ECO:0007669"/>
    <property type="project" value="UniProtKB-KW"/>
</dbReference>